<dbReference type="Proteomes" id="UP000095287">
    <property type="component" value="Unplaced"/>
</dbReference>
<proteinExistence type="predicted"/>
<keyword evidence="1" id="KW-0812">Transmembrane</keyword>
<sequence>MFAANQQSAPTHFSTQRFFIFLKQFLLIVALEHPISQFFSFFRAIGLSRRRATRPHTALCLQKEGEEEHDGRQPSLSPHCRCCCFQPKMQAPGRIACRDKCHLLGLLVRSSSRWLLVASIWKRRAATDTRVESESERAKALSL</sequence>
<feature type="transmembrane region" description="Helical" evidence="1">
    <location>
        <begin position="20"/>
        <end position="42"/>
    </location>
</feature>
<dbReference type="WBParaSite" id="L893_g3650.t1">
    <property type="protein sequence ID" value="L893_g3650.t1"/>
    <property type="gene ID" value="L893_g3650"/>
</dbReference>
<protein>
    <submittedName>
        <fullName evidence="3">Secreted protein</fullName>
    </submittedName>
</protein>
<organism evidence="2 3">
    <name type="scientific">Steinernema glaseri</name>
    <dbReference type="NCBI Taxonomy" id="37863"/>
    <lineage>
        <taxon>Eukaryota</taxon>
        <taxon>Metazoa</taxon>
        <taxon>Ecdysozoa</taxon>
        <taxon>Nematoda</taxon>
        <taxon>Chromadorea</taxon>
        <taxon>Rhabditida</taxon>
        <taxon>Tylenchina</taxon>
        <taxon>Panagrolaimomorpha</taxon>
        <taxon>Strongyloidoidea</taxon>
        <taxon>Steinernematidae</taxon>
        <taxon>Steinernema</taxon>
    </lineage>
</organism>
<evidence type="ECO:0000256" key="1">
    <source>
        <dbReference type="SAM" id="Phobius"/>
    </source>
</evidence>
<name>A0A1I8AA68_9BILA</name>
<keyword evidence="2" id="KW-1185">Reference proteome</keyword>
<reference evidence="3" key="1">
    <citation type="submission" date="2016-11" db="UniProtKB">
        <authorList>
            <consortium name="WormBaseParasite"/>
        </authorList>
    </citation>
    <scope>IDENTIFICATION</scope>
</reference>
<accession>A0A1I8AA68</accession>
<evidence type="ECO:0000313" key="3">
    <source>
        <dbReference type="WBParaSite" id="L893_g3650.t1"/>
    </source>
</evidence>
<dbReference type="AlphaFoldDB" id="A0A1I8AA68"/>
<keyword evidence="1" id="KW-0472">Membrane</keyword>
<keyword evidence="1" id="KW-1133">Transmembrane helix</keyword>
<evidence type="ECO:0000313" key="2">
    <source>
        <dbReference type="Proteomes" id="UP000095287"/>
    </source>
</evidence>